<keyword evidence="3" id="KW-0378">Hydrolase</keyword>
<dbReference type="RefSeq" id="WP_091766331.1">
    <property type="nucleotide sequence ID" value="NZ_FNBT01000004.1"/>
</dbReference>
<dbReference type="STRING" id="1550231.SAMN05660662_2313"/>
<dbReference type="EMBL" id="FNBT01000004">
    <property type="protein sequence ID" value="SDF48736.1"/>
    <property type="molecule type" value="Genomic_DNA"/>
</dbReference>
<evidence type="ECO:0000259" key="2">
    <source>
        <dbReference type="Pfam" id="PF08386"/>
    </source>
</evidence>
<name>A0A1G7LH82_9ACTN</name>
<accession>A0A1G7LH82</accession>
<dbReference type="Gene3D" id="3.40.50.1820">
    <property type="entry name" value="alpha/beta hydrolase"/>
    <property type="match status" value="1"/>
</dbReference>
<evidence type="ECO:0000313" key="4">
    <source>
        <dbReference type="Proteomes" id="UP000199406"/>
    </source>
</evidence>
<dbReference type="InterPro" id="IPR029058">
    <property type="entry name" value="AB_hydrolase_fold"/>
</dbReference>
<dbReference type="PANTHER" id="PTHR43798">
    <property type="entry name" value="MONOACYLGLYCEROL LIPASE"/>
    <property type="match status" value="1"/>
</dbReference>
<dbReference type="PANTHER" id="PTHR43798:SF27">
    <property type="entry name" value="HYDROLASE ALPHA_BETA HYDROLASE FOLD FAMILY"/>
    <property type="match status" value="1"/>
</dbReference>
<dbReference type="PROSITE" id="PS51257">
    <property type="entry name" value="PROKAR_LIPOPROTEIN"/>
    <property type="match status" value="1"/>
</dbReference>
<dbReference type="SUPFAM" id="SSF53474">
    <property type="entry name" value="alpha/beta-Hydrolases"/>
    <property type="match status" value="1"/>
</dbReference>
<feature type="domain" description="Peptidase S33 tripeptidyl aminopeptidase-like C-terminal" evidence="2">
    <location>
        <begin position="410"/>
        <end position="495"/>
    </location>
</feature>
<dbReference type="InterPro" id="IPR013595">
    <property type="entry name" value="Pept_S33_TAP-like_C"/>
</dbReference>
<proteinExistence type="predicted"/>
<dbReference type="GO" id="GO:0016020">
    <property type="term" value="C:membrane"/>
    <property type="evidence" value="ECO:0007669"/>
    <property type="project" value="TreeGrafter"/>
</dbReference>
<gene>
    <name evidence="3" type="ORF">SAMN05660662_2313</name>
</gene>
<evidence type="ECO:0000259" key="1">
    <source>
        <dbReference type="Pfam" id="PF00561"/>
    </source>
</evidence>
<keyword evidence="4" id="KW-1185">Reference proteome</keyword>
<reference evidence="4" key="1">
    <citation type="submission" date="2016-10" db="EMBL/GenBank/DDBJ databases">
        <authorList>
            <person name="Varghese N."/>
            <person name="Submissions S."/>
        </authorList>
    </citation>
    <scope>NUCLEOTIDE SEQUENCE [LARGE SCALE GENOMIC DNA]</scope>
    <source>
        <strain evidence="4">DSM 44268</strain>
    </source>
</reference>
<dbReference type="Pfam" id="PF00561">
    <property type="entry name" value="Abhydrolase_1"/>
    <property type="match status" value="1"/>
</dbReference>
<dbReference type="Pfam" id="PF08386">
    <property type="entry name" value="Abhydrolase_4"/>
    <property type="match status" value="1"/>
</dbReference>
<dbReference type="Proteomes" id="UP000199406">
    <property type="component" value="Unassembled WGS sequence"/>
</dbReference>
<dbReference type="OrthoDB" id="9796770at2"/>
<organism evidence="3 4">
    <name type="scientific">Blastococcus aurantiacus</name>
    <dbReference type="NCBI Taxonomy" id="1550231"/>
    <lineage>
        <taxon>Bacteria</taxon>
        <taxon>Bacillati</taxon>
        <taxon>Actinomycetota</taxon>
        <taxon>Actinomycetes</taxon>
        <taxon>Geodermatophilales</taxon>
        <taxon>Geodermatophilaceae</taxon>
        <taxon>Blastococcus</taxon>
    </lineage>
</organism>
<protein>
    <submittedName>
        <fullName evidence="3">Alpha/beta hydrolase fold</fullName>
    </submittedName>
</protein>
<dbReference type="GO" id="GO:0016787">
    <property type="term" value="F:hydrolase activity"/>
    <property type="evidence" value="ECO:0007669"/>
    <property type="project" value="UniProtKB-KW"/>
</dbReference>
<dbReference type="AlphaFoldDB" id="A0A1G7LH82"/>
<sequence length="643" mass="68143">MTGRRAALLMVPLLFLGACSGSDEEDHGDAAEKDPKSSVDFDDCDFDVPAGVDMQCGTLEVPADREDPDGGEIELAFGIVRSDAPDLAADPVVYLSGGPGQSTLELVPQGFAQLYEPLTANRDLVLLDQRGTGLSEPSLACDEYTEWALGSLGSGLSDEELEAGAFDALDECHERLADDGVDFADYNSAASAADLEDLRVALDYDEWNLYGISYGTRLAQQAMRDHPDGIRSVVLDSAYPADADLYEEMPGNAERAMDALFATCADDPACATAYPDLSRTFQDLVAKLNAAPAPITVVDASSGERVDDELDGDALVGFLFDSLYSTELVPHLPEVITAASAGEFGSIGLLLGTQTQSLDFQAIGQQLAVQCHEEVSFGSREDVAAAAADHPLVEGYFESGPSSGSGIFDVCDSWDAGEAGSEANEKVSSDIPTLVLAGDLDPITPPRWGEQVAEDLSEAFYVQFPFTGHGALPSHECAVGIAEDFLDEPGQEPATGCVDDIAAPAFTPEGIQVGMTPFESDELELAGLRPEGWVEAIPGMWQESFLSSLIQQVVPGVTADEVLTTVAEQLGTEEPLVPVGELTTEAATWQLYRIVELGQSVDMALADGPDGLMLVQLTTSPSRADVHREQIFLPAVEAIEPLS</sequence>
<evidence type="ECO:0000313" key="3">
    <source>
        <dbReference type="EMBL" id="SDF48736.1"/>
    </source>
</evidence>
<dbReference type="InterPro" id="IPR050266">
    <property type="entry name" value="AB_hydrolase_sf"/>
</dbReference>
<feature type="domain" description="AB hydrolase-1" evidence="1">
    <location>
        <begin position="91"/>
        <end position="264"/>
    </location>
</feature>
<dbReference type="InterPro" id="IPR000073">
    <property type="entry name" value="AB_hydrolase_1"/>
</dbReference>